<dbReference type="PaxDb" id="39947-A0A0P0XGG5"/>
<evidence type="ECO:0000313" key="2">
    <source>
        <dbReference type="EMBL" id="BAT05381.1"/>
    </source>
</evidence>
<feature type="compositionally biased region" description="Basic and acidic residues" evidence="1">
    <location>
        <begin position="19"/>
        <end position="30"/>
    </location>
</feature>
<keyword evidence="3" id="KW-1185">Reference proteome</keyword>
<feature type="region of interest" description="Disordered" evidence="1">
    <location>
        <begin position="1"/>
        <end position="30"/>
    </location>
</feature>
<reference evidence="3" key="1">
    <citation type="journal article" date="2005" name="Nature">
        <title>The map-based sequence of the rice genome.</title>
        <authorList>
            <consortium name="International rice genome sequencing project (IRGSP)"/>
            <person name="Matsumoto T."/>
            <person name="Wu J."/>
            <person name="Kanamori H."/>
            <person name="Katayose Y."/>
            <person name="Fujisawa M."/>
            <person name="Namiki N."/>
            <person name="Mizuno H."/>
            <person name="Yamamoto K."/>
            <person name="Antonio B.A."/>
            <person name="Baba T."/>
            <person name="Sakata K."/>
            <person name="Nagamura Y."/>
            <person name="Aoki H."/>
            <person name="Arikawa K."/>
            <person name="Arita K."/>
            <person name="Bito T."/>
            <person name="Chiden Y."/>
            <person name="Fujitsuka N."/>
            <person name="Fukunaka R."/>
            <person name="Hamada M."/>
            <person name="Harada C."/>
            <person name="Hayashi A."/>
            <person name="Hijishita S."/>
            <person name="Honda M."/>
            <person name="Hosokawa S."/>
            <person name="Ichikawa Y."/>
            <person name="Idonuma A."/>
            <person name="Iijima M."/>
            <person name="Ikeda M."/>
            <person name="Ikeno M."/>
            <person name="Ito K."/>
            <person name="Ito S."/>
            <person name="Ito T."/>
            <person name="Ito Y."/>
            <person name="Ito Y."/>
            <person name="Iwabuchi A."/>
            <person name="Kamiya K."/>
            <person name="Karasawa W."/>
            <person name="Kurita K."/>
            <person name="Katagiri S."/>
            <person name="Kikuta A."/>
            <person name="Kobayashi H."/>
            <person name="Kobayashi N."/>
            <person name="Machita K."/>
            <person name="Maehara T."/>
            <person name="Masukawa M."/>
            <person name="Mizubayashi T."/>
            <person name="Mukai Y."/>
            <person name="Nagasaki H."/>
            <person name="Nagata Y."/>
            <person name="Naito S."/>
            <person name="Nakashima M."/>
            <person name="Nakama Y."/>
            <person name="Nakamichi Y."/>
            <person name="Nakamura M."/>
            <person name="Meguro A."/>
            <person name="Negishi M."/>
            <person name="Ohta I."/>
            <person name="Ohta T."/>
            <person name="Okamoto M."/>
            <person name="Ono N."/>
            <person name="Saji S."/>
            <person name="Sakaguchi M."/>
            <person name="Sakai K."/>
            <person name="Shibata M."/>
            <person name="Shimokawa T."/>
            <person name="Song J."/>
            <person name="Takazaki Y."/>
            <person name="Terasawa K."/>
            <person name="Tsugane M."/>
            <person name="Tsuji K."/>
            <person name="Ueda S."/>
            <person name="Waki K."/>
            <person name="Yamagata H."/>
            <person name="Yamamoto M."/>
            <person name="Yamamoto S."/>
            <person name="Yamane H."/>
            <person name="Yoshiki S."/>
            <person name="Yoshihara R."/>
            <person name="Yukawa K."/>
            <person name="Zhong H."/>
            <person name="Yano M."/>
            <person name="Yuan Q."/>
            <person name="Ouyang S."/>
            <person name="Liu J."/>
            <person name="Jones K.M."/>
            <person name="Gansberger K."/>
            <person name="Moffat K."/>
            <person name="Hill J."/>
            <person name="Bera J."/>
            <person name="Fadrosh D."/>
            <person name="Jin S."/>
            <person name="Johri S."/>
            <person name="Kim M."/>
            <person name="Overton L."/>
            <person name="Reardon M."/>
            <person name="Tsitrin T."/>
            <person name="Vuong H."/>
            <person name="Weaver B."/>
            <person name="Ciecko A."/>
            <person name="Tallon L."/>
            <person name="Jackson J."/>
            <person name="Pai G."/>
            <person name="Aken S.V."/>
            <person name="Utterback T."/>
            <person name="Reidmuller S."/>
            <person name="Feldblyum T."/>
            <person name="Hsiao J."/>
            <person name="Zismann V."/>
            <person name="Iobst S."/>
            <person name="de Vazeille A.R."/>
            <person name="Buell C.R."/>
            <person name="Ying K."/>
            <person name="Li Y."/>
            <person name="Lu T."/>
            <person name="Huang Y."/>
            <person name="Zhao Q."/>
            <person name="Feng Q."/>
            <person name="Zhang L."/>
            <person name="Zhu J."/>
            <person name="Weng Q."/>
            <person name="Mu J."/>
            <person name="Lu Y."/>
            <person name="Fan D."/>
            <person name="Liu Y."/>
            <person name="Guan J."/>
            <person name="Zhang Y."/>
            <person name="Yu S."/>
            <person name="Liu X."/>
            <person name="Zhang Y."/>
            <person name="Hong G."/>
            <person name="Han B."/>
            <person name="Choisne N."/>
            <person name="Demange N."/>
            <person name="Orjeda G."/>
            <person name="Samain S."/>
            <person name="Cattolico L."/>
            <person name="Pelletier E."/>
            <person name="Couloux A."/>
            <person name="Segurens B."/>
            <person name="Wincker P."/>
            <person name="D'Hont A."/>
            <person name="Scarpelli C."/>
            <person name="Weissenbach J."/>
            <person name="Salanoubat M."/>
            <person name="Quetier F."/>
            <person name="Yu Y."/>
            <person name="Kim H.R."/>
            <person name="Rambo T."/>
            <person name="Currie J."/>
            <person name="Collura K."/>
            <person name="Luo M."/>
            <person name="Yang T."/>
            <person name="Ammiraju J.S.S."/>
            <person name="Engler F."/>
            <person name="Soderlund C."/>
            <person name="Wing R.A."/>
            <person name="Palmer L.E."/>
            <person name="de la Bastide M."/>
            <person name="Spiegel L."/>
            <person name="Nascimento L."/>
            <person name="Zutavern T."/>
            <person name="O'Shaughnessy A."/>
            <person name="Dike S."/>
            <person name="Dedhia N."/>
            <person name="Preston R."/>
            <person name="Balija V."/>
            <person name="McCombie W.R."/>
            <person name="Chow T."/>
            <person name="Chen H."/>
            <person name="Chung M."/>
            <person name="Chen C."/>
            <person name="Shaw J."/>
            <person name="Wu H."/>
            <person name="Hsiao K."/>
            <person name="Chao Y."/>
            <person name="Chu M."/>
            <person name="Cheng C."/>
            <person name="Hour A."/>
            <person name="Lee P."/>
            <person name="Lin S."/>
            <person name="Lin Y."/>
            <person name="Liou J."/>
            <person name="Liu S."/>
            <person name="Hsing Y."/>
            <person name="Raghuvanshi S."/>
            <person name="Mohanty A."/>
            <person name="Bharti A.K."/>
            <person name="Gaur A."/>
            <person name="Gupta V."/>
            <person name="Kumar D."/>
            <person name="Ravi V."/>
            <person name="Vij S."/>
            <person name="Kapur A."/>
            <person name="Khurana P."/>
            <person name="Khurana P."/>
            <person name="Khurana J.P."/>
            <person name="Tyagi A.K."/>
            <person name="Gaikwad K."/>
            <person name="Singh A."/>
            <person name="Dalal V."/>
            <person name="Srivastava S."/>
            <person name="Dixit A."/>
            <person name="Pal A.K."/>
            <person name="Ghazi I.A."/>
            <person name="Yadav M."/>
            <person name="Pandit A."/>
            <person name="Bhargava A."/>
            <person name="Sureshbabu K."/>
            <person name="Batra K."/>
            <person name="Sharma T.R."/>
            <person name="Mohapatra T."/>
            <person name="Singh N.K."/>
            <person name="Messing J."/>
            <person name="Nelson A.B."/>
            <person name="Fuks G."/>
            <person name="Kavchok S."/>
            <person name="Keizer G."/>
            <person name="Linton E."/>
            <person name="Llaca V."/>
            <person name="Song R."/>
            <person name="Tanyolac B."/>
            <person name="Young S."/>
            <person name="Ho-Il K."/>
            <person name="Hahn J.H."/>
            <person name="Sangsakoo G."/>
            <person name="Vanavichit A."/>
            <person name="de Mattos Luiz.A.T."/>
            <person name="Zimmer P.D."/>
            <person name="Malone G."/>
            <person name="Dellagostin O."/>
            <person name="de Oliveira A.C."/>
            <person name="Bevan M."/>
            <person name="Bancroft I."/>
            <person name="Minx P."/>
            <person name="Cordum H."/>
            <person name="Wilson R."/>
            <person name="Cheng Z."/>
            <person name="Jin W."/>
            <person name="Jiang J."/>
            <person name="Leong S.A."/>
            <person name="Iwama H."/>
            <person name="Gojobori T."/>
            <person name="Itoh T."/>
            <person name="Niimura Y."/>
            <person name="Fujii Y."/>
            <person name="Habara T."/>
            <person name="Sakai H."/>
            <person name="Sato Y."/>
            <person name="Wilson G."/>
            <person name="Kumar K."/>
            <person name="McCouch S."/>
            <person name="Juretic N."/>
            <person name="Hoen D."/>
            <person name="Wright S."/>
            <person name="Bruskiewich R."/>
            <person name="Bureau T."/>
            <person name="Miyao A."/>
            <person name="Hirochika H."/>
            <person name="Nishikawa T."/>
            <person name="Kadowaki K."/>
            <person name="Sugiura M."/>
            <person name="Burr B."/>
            <person name="Sasaki T."/>
        </authorList>
    </citation>
    <scope>NUCLEOTIDE SEQUENCE [LARGE SCALE GENOMIC DNA]</scope>
    <source>
        <strain evidence="3">cv. Nipponbare</strain>
    </source>
</reference>
<dbReference type="Proteomes" id="UP000059680">
    <property type="component" value="Chromosome 8"/>
</dbReference>
<feature type="non-terminal residue" evidence="2">
    <location>
        <position position="1"/>
    </location>
</feature>
<accession>A0A0P0XGG5</accession>
<dbReference type="InParanoid" id="A0A0P0XGG5"/>
<dbReference type="Gramene" id="Os08t0408300-02">
    <property type="protein sequence ID" value="Os08t0408300-02"/>
    <property type="gene ID" value="Os08g0408300"/>
</dbReference>
<gene>
    <name evidence="2" type="ordered locus">Os08g0408300</name>
    <name evidence="2" type="ORF">OSNPB_080408300</name>
</gene>
<evidence type="ECO:0000256" key="1">
    <source>
        <dbReference type="SAM" id="MobiDB-lite"/>
    </source>
</evidence>
<reference evidence="2 3" key="3">
    <citation type="journal article" date="2013" name="Rice">
        <title>Improvement of the Oryza sativa Nipponbare reference genome using next generation sequence and optical map data.</title>
        <authorList>
            <person name="Kawahara Y."/>
            <person name="de la Bastide M."/>
            <person name="Hamilton J.P."/>
            <person name="Kanamori H."/>
            <person name="McCombie W.R."/>
            <person name="Ouyang S."/>
            <person name="Schwartz D.C."/>
            <person name="Tanaka T."/>
            <person name="Wu J."/>
            <person name="Zhou S."/>
            <person name="Childs K.L."/>
            <person name="Davidson R.M."/>
            <person name="Lin H."/>
            <person name="Quesada-Ocampo L."/>
            <person name="Vaillancourt B."/>
            <person name="Sakai H."/>
            <person name="Lee S.S."/>
            <person name="Kim J."/>
            <person name="Numa H."/>
            <person name="Itoh T."/>
            <person name="Buell C.R."/>
            <person name="Matsumoto T."/>
        </authorList>
    </citation>
    <scope>NUCLEOTIDE SEQUENCE [LARGE SCALE GENOMIC DNA]</scope>
    <source>
        <strain evidence="3">cv. Nipponbare</strain>
    </source>
</reference>
<dbReference type="EMBL" id="AP014964">
    <property type="protein sequence ID" value="BAT05381.1"/>
    <property type="molecule type" value="Genomic_DNA"/>
</dbReference>
<dbReference type="AlphaFoldDB" id="A0A0P0XGG5"/>
<proteinExistence type="predicted"/>
<reference evidence="2 3" key="2">
    <citation type="journal article" date="2013" name="Plant Cell Physiol.">
        <title>Rice Annotation Project Database (RAP-DB): an integrative and interactive database for rice genomics.</title>
        <authorList>
            <person name="Sakai H."/>
            <person name="Lee S.S."/>
            <person name="Tanaka T."/>
            <person name="Numa H."/>
            <person name="Kim J."/>
            <person name="Kawahara Y."/>
            <person name="Wakimoto H."/>
            <person name="Yang C.C."/>
            <person name="Iwamoto M."/>
            <person name="Abe T."/>
            <person name="Yamada Y."/>
            <person name="Muto A."/>
            <person name="Inokuchi H."/>
            <person name="Ikemura T."/>
            <person name="Matsumoto T."/>
            <person name="Sasaki T."/>
            <person name="Itoh T."/>
        </authorList>
    </citation>
    <scope>NUCLEOTIDE SEQUENCE [LARGE SCALE GENOMIC DNA]</scope>
    <source>
        <strain evidence="3">cv. Nipponbare</strain>
    </source>
</reference>
<evidence type="ECO:0000313" key="3">
    <source>
        <dbReference type="Proteomes" id="UP000059680"/>
    </source>
</evidence>
<sequence>REIALPCVGARSSGGARDLAPRTRKSELAT</sequence>
<organism evidence="2 3">
    <name type="scientific">Oryza sativa subsp. japonica</name>
    <name type="common">Rice</name>
    <dbReference type="NCBI Taxonomy" id="39947"/>
    <lineage>
        <taxon>Eukaryota</taxon>
        <taxon>Viridiplantae</taxon>
        <taxon>Streptophyta</taxon>
        <taxon>Embryophyta</taxon>
        <taxon>Tracheophyta</taxon>
        <taxon>Spermatophyta</taxon>
        <taxon>Magnoliopsida</taxon>
        <taxon>Liliopsida</taxon>
        <taxon>Poales</taxon>
        <taxon>Poaceae</taxon>
        <taxon>BOP clade</taxon>
        <taxon>Oryzoideae</taxon>
        <taxon>Oryzeae</taxon>
        <taxon>Oryzinae</taxon>
        <taxon>Oryza</taxon>
        <taxon>Oryza sativa</taxon>
    </lineage>
</organism>
<protein>
    <submittedName>
        <fullName evidence="2">Os08g0408300 protein</fullName>
    </submittedName>
</protein>
<name>A0A0P0XGG5_ORYSJ</name>